<protein>
    <recommendedName>
        <fullName evidence="4">HTH arsR-type domain-containing protein</fullName>
    </recommendedName>
</protein>
<sequence>LMEGVQCNCEIAQRLGLSLSLISHHMRVLRQVGLVRSERDPDDARWIYYSIDRQALVQLD</sequence>
<dbReference type="InterPro" id="IPR051081">
    <property type="entry name" value="HTH_MetalResp_TranReg"/>
</dbReference>
<proteinExistence type="predicted"/>
<dbReference type="PANTHER" id="PTHR33154">
    <property type="entry name" value="TRANSCRIPTIONAL REGULATOR, ARSR FAMILY"/>
    <property type="match status" value="1"/>
</dbReference>
<dbReference type="AlphaFoldDB" id="X0U089"/>
<dbReference type="GO" id="GO:0003677">
    <property type="term" value="F:DNA binding"/>
    <property type="evidence" value="ECO:0007669"/>
    <property type="project" value="UniProtKB-KW"/>
</dbReference>
<dbReference type="SUPFAM" id="SSF46785">
    <property type="entry name" value="Winged helix' DNA-binding domain"/>
    <property type="match status" value="1"/>
</dbReference>
<dbReference type="InterPro" id="IPR011991">
    <property type="entry name" value="ArsR-like_HTH"/>
</dbReference>
<feature type="domain" description="HTH arsR-type" evidence="4">
    <location>
        <begin position="1"/>
        <end position="60"/>
    </location>
</feature>
<feature type="non-terminal residue" evidence="5">
    <location>
        <position position="1"/>
    </location>
</feature>
<reference evidence="5" key="1">
    <citation type="journal article" date="2014" name="Front. Microbiol.">
        <title>High frequency of phylogenetically diverse reductive dehalogenase-homologous genes in deep subseafloor sedimentary metagenomes.</title>
        <authorList>
            <person name="Kawai M."/>
            <person name="Futagami T."/>
            <person name="Toyoda A."/>
            <person name="Takaki Y."/>
            <person name="Nishi S."/>
            <person name="Hori S."/>
            <person name="Arai W."/>
            <person name="Tsubouchi T."/>
            <person name="Morono Y."/>
            <person name="Uchiyama I."/>
            <person name="Ito T."/>
            <person name="Fujiyama A."/>
            <person name="Inagaki F."/>
            <person name="Takami H."/>
        </authorList>
    </citation>
    <scope>NUCLEOTIDE SEQUENCE</scope>
    <source>
        <strain evidence="5">Expedition CK06-06</strain>
    </source>
</reference>
<keyword evidence="1" id="KW-0805">Transcription regulation</keyword>
<evidence type="ECO:0000256" key="1">
    <source>
        <dbReference type="ARBA" id="ARBA00023015"/>
    </source>
</evidence>
<dbReference type="PANTHER" id="PTHR33154:SF33">
    <property type="entry name" value="TRANSCRIPTIONAL REPRESSOR SDPR"/>
    <property type="match status" value="1"/>
</dbReference>
<comment type="caution">
    <text evidence="5">The sequence shown here is derived from an EMBL/GenBank/DDBJ whole genome shotgun (WGS) entry which is preliminary data.</text>
</comment>
<dbReference type="GO" id="GO:0003700">
    <property type="term" value="F:DNA-binding transcription factor activity"/>
    <property type="evidence" value="ECO:0007669"/>
    <property type="project" value="InterPro"/>
</dbReference>
<evidence type="ECO:0000259" key="4">
    <source>
        <dbReference type="PROSITE" id="PS50987"/>
    </source>
</evidence>
<dbReference type="SMART" id="SM00418">
    <property type="entry name" value="HTH_ARSR"/>
    <property type="match status" value="1"/>
</dbReference>
<keyword evidence="3" id="KW-0804">Transcription</keyword>
<dbReference type="Pfam" id="PF01022">
    <property type="entry name" value="HTH_5"/>
    <property type="match status" value="1"/>
</dbReference>
<dbReference type="Gene3D" id="1.10.10.10">
    <property type="entry name" value="Winged helix-like DNA-binding domain superfamily/Winged helix DNA-binding domain"/>
    <property type="match status" value="1"/>
</dbReference>
<organism evidence="5">
    <name type="scientific">marine sediment metagenome</name>
    <dbReference type="NCBI Taxonomy" id="412755"/>
    <lineage>
        <taxon>unclassified sequences</taxon>
        <taxon>metagenomes</taxon>
        <taxon>ecological metagenomes</taxon>
    </lineage>
</organism>
<evidence type="ECO:0000313" key="5">
    <source>
        <dbReference type="EMBL" id="GAF93827.1"/>
    </source>
</evidence>
<dbReference type="EMBL" id="BARS01014481">
    <property type="protein sequence ID" value="GAF93827.1"/>
    <property type="molecule type" value="Genomic_DNA"/>
</dbReference>
<dbReference type="PROSITE" id="PS50987">
    <property type="entry name" value="HTH_ARSR_2"/>
    <property type="match status" value="1"/>
</dbReference>
<dbReference type="InterPro" id="IPR036388">
    <property type="entry name" value="WH-like_DNA-bd_sf"/>
</dbReference>
<name>X0U089_9ZZZZ</name>
<keyword evidence="2" id="KW-0238">DNA-binding</keyword>
<dbReference type="CDD" id="cd00090">
    <property type="entry name" value="HTH_ARSR"/>
    <property type="match status" value="1"/>
</dbReference>
<dbReference type="InterPro" id="IPR001845">
    <property type="entry name" value="HTH_ArsR_DNA-bd_dom"/>
</dbReference>
<gene>
    <name evidence="5" type="ORF">S01H1_24374</name>
</gene>
<feature type="non-terminal residue" evidence="5">
    <location>
        <position position="60"/>
    </location>
</feature>
<evidence type="ECO:0000256" key="2">
    <source>
        <dbReference type="ARBA" id="ARBA00023125"/>
    </source>
</evidence>
<evidence type="ECO:0000256" key="3">
    <source>
        <dbReference type="ARBA" id="ARBA00023163"/>
    </source>
</evidence>
<accession>X0U089</accession>
<dbReference type="InterPro" id="IPR036390">
    <property type="entry name" value="WH_DNA-bd_sf"/>
</dbReference>